<dbReference type="SUPFAM" id="SSF53474">
    <property type="entry name" value="alpha/beta-Hydrolases"/>
    <property type="match status" value="1"/>
</dbReference>
<evidence type="ECO:0000313" key="3">
    <source>
        <dbReference type="Proteomes" id="UP001597351"/>
    </source>
</evidence>
<dbReference type="InterPro" id="IPR029058">
    <property type="entry name" value="AB_hydrolase_fold"/>
</dbReference>
<dbReference type="PANTHER" id="PTHR46623:SF10">
    <property type="entry name" value="CARBOXYMETHYLENEBUTENOLIDASE HOMOLOG"/>
    <property type="match status" value="1"/>
</dbReference>
<dbReference type="InterPro" id="IPR051049">
    <property type="entry name" value="Dienelactone_hydrolase-like"/>
</dbReference>
<evidence type="ECO:0000259" key="1">
    <source>
        <dbReference type="Pfam" id="PF01738"/>
    </source>
</evidence>
<feature type="domain" description="Dienelactone hydrolase" evidence="1">
    <location>
        <begin position="15"/>
        <end position="244"/>
    </location>
</feature>
<dbReference type="EMBL" id="JBHUGD010000003">
    <property type="protein sequence ID" value="MFD1948102.1"/>
    <property type="molecule type" value="Genomic_DNA"/>
</dbReference>
<evidence type="ECO:0000313" key="2">
    <source>
        <dbReference type="EMBL" id="MFD1948102.1"/>
    </source>
</evidence>
<dbReference type="Gene3D" id="3.40.50.1820">
    <property type="entry name" value="alpha/beta hydrolase"/>
    <property type="match status" value="1"/>
</dbReference>
<dbReference type="InterPro" id="IPR002925">
    <property type="entry name" value="Dienelactn_hydro"/>
</dbReference>
<name>A0ABW4TQW5_9ACTN</name>
<keyword evidence="2" id="KW-0378">Hydrolase</keyword>
<dbReference type="PANTHER" id="PTHR46623">
    <property type="entry name" value="CARBOXYMETHYLENEBUTENOLIDASE-RELATED"/>
    <property type="match status" value="1"/>
</dbReference>
<accession>A0ABW4TQW5</accession>
<dbReference type="Pfam" id="PF01738">
    <property type="entry name" value="DLH"/>
    <property type="match status" value="1"/>
</dbReference>
<gene>
    <name evidence="2" type="ORF">ACFSDE_14975</name>
</gene>
<sequence length="247" mass="26215">MDLVDIPVPGGTAQAHVSRPAGGSGPGVLFFMDAIGVRPQIADMCDRIASWGYVVVAPNVFHREGDVDAMRPHTDLTEDGAREAFFADAMPRVGRLTSDLALPDIAAYTRFLRDLDGVTDGPMGTTGYCMGARLALRAAGAHSEEYAACGGFHGGGLVTDEPDSPHLAAEHVRAELVFGHADHDRSMPPAAVATLGATLASYDLTVRNEVYPDAPHGYTMADTAMYQEAGAERHYAELEALFARTLS</sequence>
<keyword evidence="3" id="KW-1185">Reference proteome</keyword>
<proteinExistence type="predicted"/>
<dbReference type="RefSeq" id="WP_343919824.1">
    <property type="nucleotide sequence ID" value="NZ_BAAAJT010000002.1"/>
</dbReference>
<organism evidence="2 3">
    <name type="scientific">Nocardioides aestuarii</name>
    <dbReference type="NCBI Taxonomy" id="252231"/>
    <lineage>
        <taxon>Bacteria</taxon>
        <taxon>Bacillati</taxon>
        <taxon>Actinomycetota</taxon>
        <taxon>Actinomycetes</taxon>
        <taxon>Propionibacteriales</taxon>
        <taxon>Nocardioidaceae</taxon>
        <taxon>Nocardioides</taxon>
    </lineage>
</organism>
<reference evidence="3" key="1">
    <citation type="journal article" date="2019" name="Int. J. Syst. Evol. Microbiol.">
        <title>The Global Catalogue of Microorganisms (GCM) 10K type strain sequencing project: providing services to taxonomists for standard genome sequencing and annotation.</title>
        <authorList>
            <consortium name="The Broad Institute Genomics Platform"/>
            <consortium name="The Broad Institute Genome Sequencing Center for Infectious Disease"/>
            <person name="Wu L."/>
            <person name="Ma J."/>
        </authorList>
    </citation>
    <scope>NUCLEOTIDE SEQUENCE [LARGE SCALE GENOMIC DNA]</scope>
    <source>
        <strain evidence="3">CGMCC 1.12477</strain>
    </source>
</reference>
<dbReference type="GO" id="GO:0016787">
    <property type="term" value="F:hydrolase activity"/>
    <property type="evidence" value="ECO:0007669"/>
    <property type="project" value="UniProtKB-KW"/>
</dbReference>
<protein>
    <submittedName>
        <fullName evidence="2">Dienelactone hydrolase family protein</fullName>
        <ecNumber evidence="2">3.1.-.-</ecNumber>
    </submittedName>
</protein>
<dbReference type="EC" id="3.1.-.-" evidence="2"/>
<dbReference type="Proteomes" id="UP001597351">
    <property type="component" value="Unassembled WGS sequence"/>
</dbReference>
<comment type="caution">
    <text evidence="2">The sequence shown here is derived from an EMBL/GenBank/DDBJ whole genome shotgun (WGS) entry which is preliminary data.</text>
</comment>